<dbReference type="GO" id="GO:0032784">
    <property type="term" value="P:regulation of DNA-templated transcription elongation"/>
    <property type="evidence" value="ECO:0007669"/>
    <property type="project" value="InterPro"/>
</dbReference>
<dbReference type="OrthoDB" id="9797227at2"/>
<accession>A0A4D4JE32</accession>
<dbReference type="SUPFAM" id="SSF54534">
    <property type="entry name" value="FKBP-like"/>
    <property type="match status" value="1"/>
</dbReference>
<comment type="caution">
    <text evidence="2">The sequence shown here is derived from an EMBL/GenBank/DDBJ whole genome shotgun (WGS) entry which is preliminary data.</text>
</comment>
<dbReference type="Gene3D" id="3.10.50.30">
    <property type="entry name" value="Transcription elongation factor, GreA/GreB, C-terminal domain"/>
    <property type="match status" value="1"/>
</dbReference>
<organism evidence="2 3">
    <name type="scientific">Gandjariella thermophila</name>
    <dbReference type="NCBI Taxonomy" id="1931992"/>
    <lineage>
        <taxon>Bacteria</taxon>
        <taxon>Bacillati</taxon>
        <taxon>Actinomycetota</taxon>
        <taxon>Actinomycetes</taxon>
        <taxon>Pseudonocardiales</taxon>
        <taxon>Pseudonocardiaceae</taxon>
        <taxon>Gandjariella</taxon>
    </lineage>
</organism>
<dbReference type="InterPro" id="IPR036953">
    <property type="entry name" value="GreA/GreB_C_sf"/>
</dbReference>
<feature type="domain" description="Transcription elongation factor GreA/GreB C-terminal" evidence="1">
    <location>
        <begin position="83"/>
        <end position="157"/>
    </location>
</feature>
<gene>
    <name evidence="2" type="ORF">GTS_55270</name>
</gene>
<keyword evidence="3" id="KW-1185">Reference proteome</keyword>
<dbReference type="RefSeq" id="WP_137816805.1">
    <property type="nucleotide sequence ID" value="NZ_BJFL01000065.1"/>
</dbReference>
<dbReference type="AlphaFoldDB" id="A0A4D4JE32"/>
<dbReference type="GO" id="GO:0003677">
    <property type="term" value="F:DNA binding"/>
    <property type="evidence" value="ECO:0007669"/>
    <property type="project" value="InterPro"/>
</dbReference>
<dbReference type="Pfam" id="PF01272">
    <property type="entry name" value="GreA_GreB"/>
    <property type="match status" value="1"/>
</dbReference>
<name>A0A4D4JE32_9PSEU</name>
<reference evidence="3" key="1">
    <citation type="submission" date="2019-04" db="EMBL/GenBank/DDBJ databases">
        <title>Draft genome sequence of Pseudonocardiaceae bacterium SL3-2-4.</title>
        <authorList>
            <person name="Ningsih F."/>
            <person name="Yokota A."/>
            <person name="Sakai Y."/>
            <person name="Nanatani K."/>
            <person name="Yabe S."/>
            <person name="Oetari A."/>
            <person name="Sjamsuridzal W."/>
        </authorList>
    </citation>
    <scope>NUCLEOTIDE SEQUENCE [LARGE SCALE GENOMIC DNA]</scope>
    <source>
        <strain evidence="3">SL3-2-4</strain>
    </source>
</reference>
<evidence type="ECO:0000313" key="2">
    <source>
        <dbReference type="EMBL" id="GDY33894.1"/>
    </source>
</evidence>
<dbReference type="Proteomes" id="UP000298860">
    <property type="component" value="Unassembled WGS sequence"/>
</dbReference>
<evidence type="ECO:0000313" key="3">
    <source>
        <dbReference type="Proteomes" id="UP000298860"/>
    </source>
</evidence>
<proteinExistence type="predicted"/>
<protein>
    <recommendedName>
        <fullName evidence="1">Transcription elongation factor GreA/GreB C-terminal domain-containing protein</fullName>
    </recommendedName>
</protein>
<evidence type="ECO:0000259" key="1">
    <source>
        <dbReference type="Pfam" id="PF01272"/>
    </source>
</evidence>
<dbReference type="EMBL" id="BJFL01000065">
    <property type="protein sequence ID" value="GDY33894.1"/>
    <property type="molecule type" value="Genomic_DNA"/>
</dbReference>
<dbReference type="InterPro" id="IPR001437">
    <property type="entry name" value="Tscrpt_elong_fac_GreA/B_C"/>
</dbReference>
<sequence>MDDEMLFLPRDFRRLETAIADFDEKYRTHLGSIGETADISSETWHDNPAFDEMQQLAKSSYGQLKRLEAIRNQAKVLTERPTAETVQIGCRVRYHRTDLGGLEDEVVIGSSFLVESADDEVSASSPIGQLLLGAKVGDVVKGKIADRAVTLTIKEITVADEYFD</sequence>